<gene>
    <name evidence="1" type="ORF">VTL71DRAFT_6640</name>
</gene>
<evidence type="ECO:0000313" key="1">
    <source>
        <dbReference type="EMBL" id="KAL2062374.1"/>
    </source>
</evidence>
<dbReference type="Proteomes" id="UP001595075">
    <property type="component" value="Unassembled WGS sequence"/>
</dbReference>
<organism evidence="1 2">
    <name type="scientific">Oculimacula yallundae</name>
    <dbReference type="NCBI Taxonomy" id="86028"/>
    <lineage>
        <taxon>Eukaryota</taxon>
        <taxon>Fungi</taxon>
        <taxon>Dikarya</taxon>
        <taxon>Ascomycota</taxon>
        <taxon>Pezizomycotina</taxon>
        <taxon>Leotiomycetes</taxon>
        <taxon>Helotiales</taxon>
        <taxon>Ploettnerulaceae</taxon>
        <taxon>Oculimacula</taxon>
    </lineage>
</organism>
<name>A0ABR4BZ79_9HELO</name>
<reference evidence="1 2" key="1">
    <citation type="journal article" date="2024" name="Commun. Biol.">
        <title>Comparative genomic analysis of thermophilic fungi reveals convergent evolutionary adaptations and gene losses.</title>
        <authorList>
            <person name="Steindorff A.S."/>
            <person name="Aguilar-Pontes M.V."/>
            <person name="Robinson A.J."/>
            <person name="Andreopoulos B."/>
            <person name="LaButti K."/>
            <person name="Kuo A."/>
            <person name="Mondo S."/>
            <person name="Riley R."/>
            <person name="Otillar R."/>
            <person name="Haridas S."/>
            <person name="Lipzen A."/>
            <person name="Grimwood J."/>
            <person name="Schmutz J."/>
            <person name="Clum A."/>
            <person name="Reid I.D."/>
            <person name="Moisan M.C."/>
            <person name="Butler G."/>
            <person name="Nguyen T.T.M."/>
            <person name="Dewar K."/>
            <person name="Conant G."/>
            <person name="Drula E."/>
            <person name="Henrissat B."/>
            <person name="Hansel C."/>
            <person name="Singer S."/>
            <person name="Hutchinson M.I."/>
            <person name="de Vries R.P."/>
            <person name="Natvig D.O."/>
            <person name="Powell A.J."/>
            <person name="Tsang A."/>
            <person name="Grigoriev I.V."/>
        </authorList>
    </citation>
    <scope>NUCLEOTIDE SEQUENCE [LARGE SCALE GENOMIC DNA]</scope>
    <source>
        <strain evidence="1 2">CBS 494.80</strain>
    </source>
</reference>
<proteinExistence type="predicted"/>
<accession>A0ABR4BZ79</accession>
<dbReference type="EMBL" id="JAZHXI010000017">
    <property type="protein sequence ID" value="KAL2062374.1"/>
    <property type="molecule type" value="Genomic_DNA"/>
</dbReference>
<protein>
    <submittedName>
        <fullName evidence="1">Uncharacterized protein</fullName>
    </submittedName>
</protein>
<evidence type="ECO:0000313" key="2">
    <source>
        <dbReference type="Proteomes" id="UP001595075"/>
    </source>
</evidence>
<comment type="caution">
    <text evidence="1">The sequence shown here is derived from an EMBL/GenBank/DDBJ whole genome shotgun (WGS) entry which is preliminary data.</text>
</comment>
<keyword evidence="2" id="KW-1185">Reference proteome</keyword>
<sequence>MHMLSIPKCAIAILVAIVIIATGYPLDDQISRNGLFSVIPRGLVSRAPVALPAPPVKLPAAPKRPDNLRGNLNPGGPSLQTNPLYIEPPSYGKFTEKGRTLQQAFEKRRVTDPDNNNDYGSKIGSYQDYDAPTAVAPRLEGVANDLERITGVSFKQGNWKKYNIKAGGPPGEDGPAVIYHSPEQKSIVVSELYNKQYGADFPLDKKIPFSELIFQSWSREAGQNVADLKYITMADIVPLEYRTVVQDARKLKDANKHAEGGVISFDSTSLVQADRDAFAALSGMENTRNAFYMLTDHKGALQGKGSTIIHTTGEGERGGSALHITFELTD</sequence>